<dbReference type="EMBL" id="CAJNOJ010000982">
    <property type="protein sequence ID" value="CAF1537019.1"/>
    <property type="molecule type" value="Genomic_DNA"/>
</dbReference>
<dbReference type="InterPro" id="IPR052700">
    <property type="entry name" value="Carb_kinase_PfkB-like"/>
</dbReference>
<dbReference type="GO" id="GO:0016301">
    <property type="term" value="F:kinase activity"/>
    <property type="evidence" value="ECO:0007669"/>
    <property type="project" value="UniProtKB-KW"/>
</dbReference>
<dbReference type="OrthoDB" id="415590at2759"/>
<keyword evidence="3" id="KW-0418">Kinase</keyword>
<gene>
    <name evidence="5" type="ORF">EDS130_LOCUS45027</name>
    <name evidence="6" type="ORF">XAT740_LOCUS58350</name>
</gene>
<evidence type="ECO:0000256" key="2">
    <source>
        <dbReference type="ARBA" id="ARBA00022679"/>
    </source>
</evidence>
<keyword evidence="2" id="KW-0808">Transferase</keyword>
<protein>
    <recommendedName>
        <fullName evidence="4">Carbohydrate kinase PfkB domain-containing protein</fullName>
    </recommendedName>
</protein>
<dbReference type="GO" id="GO:0006796">
    <property type="term" value="P:phosphate-containing compound metabolic process"/>
    <property type="evidence" value="ECO:0007669"/>
    <property type="project" value="UniProtKB-ARBA"/>
</dbReference>
<proteinExistence type="inferred from homology"/>
<evidence type="ECO:0000313" key="7">
    <source>
        <dbReference type="Proteomes" id="UP000663828"/>
    </source>
</evidence>
<evidence type="ECO:0000256" key="3">
    <source>
        <dbReference type="ARBA" id="ARBA00022777"/>
    </source>
</evidence>
<evidence type="ECO:0000313" key="6">
    <source>
        <dbReference type="EMBL" id="CAF1669235.1"/>
    </source>
</evidence>
<dbReference type="PANTHER" id="PTHR43320">
    <property type="entry name" value="SUGAR KINASE"/>
    <property type="match status" value="1"/>
</dbReference>
<dbReference type="InterPro" id="IPR029056">
    <property type="entry name" value="Ribokinase-like"/>
</dbReference>
<evidence type="ECO:0000259" key="4">
    <source>
        <dbReference type="Pfam" id="PF00294"/>
    </source>
</evidence>
<comment type="caution">
    <text evidence="6">The sequence shown here is derived from an EMBL/GenBank/DDBJ whole genome shotgun (WGS) entry which is preliminary data.</text>
</comment>
<comment type="similarity">
    <text evidence="1">Belongs to the carbohydrate kinase PfkB family.</text>
</comment>
<evidence type="ECO:0000256" key="1">
    <source>
        <dbReference type="ARBA" id="ARBA00010688"/>
    </source>
</evidence>
<dbReference type="Proteomes" id="UP000663828">
    <property type="component" value="Unassembled WGS sequence"/>
</dbReference>
<reference evidence="6" key="1">
    <citation type="submission" date="2021-02" db="EMBL/GenBank/DDBJ databases">
        <authorList>
            <person name="Nowell W R."/>
        </authorList>
    </citation>
    <scope>NUCLEOTIDE SEQUENCE</scope>
</reference>
<keyword evidence="7" id="KW-1185">Reference proteome</keyword>
<organism evidence="6 7">
    <name type="scientific">Adineta ricciae</name>
    <name type="common">Rotifer</name>
    <dbReference type="NCBI Taxonomy" id="249248"/>
    <lineage>
        <taxon>Eukaryota</taxon>
        <taxon>Metazoa</taxon>
        <taxon>Spiralia</taxon>
        <taxon>Gnathifera</taxon>
        <taxon>Rotifera</taxon>
        <taxon>Eurotatoria</taxon>
        <taxon>Bdelloidea</taxon>
        <taxon>Adinetida</taxon>
        <taxon>Adinetidae</taxon>
        <taxon>Adineta</taxon>
    </lineage>
</organism>
<dbReference type="Proteomes" id="UP000663852">
    <property type="component" value="Unassembled WGS sequence"/>
</dbReference>
<dbReference type="InterPro" id="IPR011611">
    <property type="entry name" value="PfkB_dom"/>
</dbReference>
<sequence>MAKSYHVYGIGAALVDTEINVTDDDLNTISIDFQTAGVDYHINKCQDEGITGTCLVVITPDAERTLCTFLGINAIQSHDDIISEVIAASNYVYFEAYMIMSLPTFIAAKHLCEIIYRDRLCEILEKPIDLLFCNRNEAFSWSQTDQIDSAIEKLKLIAHTFVITLGAEGSLVYNGRKLYNITPHKVHAGDSSTAGDMFAGAFLFGITHGQDYFTAGNFASVAAATVVSNNGSRLSAEKQKQLL</sequence>
<dbReference type="EMBL" id="CAJNOR010012691">
    <property type="protein sequence ID" value="CAF1669235.1"/>
    <property type="molecule type" value="Genomic_DNA"/>
</dbReference>
<dbReference type="Pfam" id="PF00294">
    <property type="entry name" value="PfkB"/>
    <property type="match status" value="1"/>
</dbReference>
<dbReference type="Gene3D" id="3.40.1190.20">
    <property type="match status" value="1"/>
</dbReference>
<accession>A0A816G4N5</accession>
<dbReference type="SUPFAM" id="SSF53613">
    <property type="entry name" value="Ribokinase-like"/>
    <property type="match status" value="1"/>
</dbReference>
<dbReference type="AlphaFoldDB" id="A0A816G4N5"/>
<name>A0A816G4N5_ADIRI</name>
<dbReference type="PANTHER" id="PTHR43320:SF3">
    <property type="entry name" value="CARBOHYDRATE KINASE PFKB DOMAIN-CONTAINING PROTEIN"/>
    <property type="match status" value="1"/>
</dbReference>
<feature type="domain" description="Carbohydrate kinase PfkB" evidence="4">
    <location>
        <begin position="33"/>
        <end position="238"/>
    </location>
</feature>
<evidence type="ECO:0000313" key="5">
    <source>
        <dbReference type="EMBL" id="CAF1537019.1"/>
    </source>
</evidence>